<evidence type="ECO:0000313" key="1">
    <source>
        <dbReference type="EMBL" id="UVF62324.1"/>
    </source>
</evidence>
<keyword evidence="2" id="KW-1185">Reference proteome</keyword>
<reference evidence="1 2" key="1">
    <citation type="submission" date="2022-05" db="EMBL/GenBank/DDBJ databases">
        <title>Diverse viruses of marine archaea discovered using metagenomics.</title>
        <authorList>
            <person name="Zhou Y."/>
        </authorList>
    </citation>
    <scope>NUCLEOTIDE SEQUENCE [LARGE SCALE GENOMIC DNA]</scope>
    <source>
        <strain evidence="1">YSH_462411</strain>
    </source>
</reference>
<dbReference type="Proteomes" id="UP001156919">
    <property type="component" value="Segment"/>
</dbReference>
<dbReference type="EMBL" id="ON649699">
    <property type="protein sequence ID" value="UVF62324.1"/>
    <property type="molecule type" value="Genomic_DNA"/>
</dbReference>
<sequence length="63" mass="7640">MTERELSKTDEYYEKYTKPMELPKGKTCSDCIHFERTCKWLISCKPDRITCDWNPSRFKENEV</sequence>
<organism evidence="1 2">
    <name type="scientific">Nitrososphaeria virus YSH_462411</name>
    <dbReference type="NCBI Taxonomy" id="3071321"/>
    <lineage>
        <taxon>Viruses</taxon>
        <taxon>Duplodnaviria</taxon>
        <taxon>Heunggongvirae</taxon>
        <taxon>Uroviricota</taxon>
        <taxon>Caudoviricetes</taxon>
        <taxon>Juravirales</taxon>
        <taxon>Yangangviridae</taxon>
        <taxon>Nohelivirus</taxon>
        <taxon>Nohelivirus yangshanense</taxon>
    </lineage>
</organism>
<evidence type="ECO:0000313" key="2">
    <source>
        <dbReference type="Proteomes" id="UP001156919"/>
    </source>
</evidence>
<protein>
    <submittedName>
        <fullName evidence="1">Uncharacterized protein</fullName>
    </submittedName>
</protein>
<name>A0A976UAI0_9CAUD</name>
<accession>A0A976UAI0</accession>
<proteinExistence type="predicted"/>